<reference evidence="7" key="1">
    <citation type="journal article" date="2019" name="Int. J. Syst. Evol. Microbiol.">
        <title>The Global Catalogue of Microorganisms (GCM) 10K type strain sequencing project: providing services to taxonomists for standard genome sequencing and annotation.</title>
        <authorList>
            <consortium name="The Broad Institute Genomics Platform"/>
            <consortium name="The Broad Institute Genome Sequencing Center for Infectious Disease"/>
            <person name="Wu L."/>
            <person name="Ma J."/>
        </authorList>
    </citation>
    <scope>NUCLEOTIDE SEQUENCE [LARGE SCALE GENOMIC DNA]</scope>
    <source>
        <strain evidence="7">KCTC 42473</strain>
    </source>
</reference>
<accession>A0ABV7U7U9</accession>
<keyword evidence="1" id="KW-0229">DNA integration</keyword>
<dbReference type="EMBL" id="JBHRXY010000019">
    <property type="protein sequence ID" value="MFC3631110.1"/>
    <property type="molecule type" value="Genomic_DNA"/>
</dbReference>
<keyword evidence="2" id="KW-0238">DNA-binding</keyword>
<dbReference type="InterPro" id="IPR006119">
    <property type="entry name" value="Resolv_N"/>
</dbReference>
<dbReference type="PANTHER" id="PTHR30461:SF2">
    <property type="entry name" value="SERINE RECOMBINASE PINE-RELATED"/>
    <property type="match status" value="1"/>
</dbReference>
<proteinExistence type="predicted"/>
<organism evidence="6 7">
    <name type="scientific">Paracoccus angustae</name>
    <dbReference type="NCBI Taxonomy" id="1671480"/>
    <lineage>
        <taxon>Bacteria</taxon>
        <taxon>Pseudomonadati</taxon>
        <taxon>Pseudomonadota</taxon>
        <taxon>Alphaproteobacteria</taxon>
        <taxon>Rhodobacterales</taxon>
        <taxon>Paracoccaceae</taxon>
        <taxon>Paracoccus</taxon>
    </lineage>
</organism>
<comment type="caution">
    <text evidence="6">The sequence shown here is derived from an EMBL/GenBank/DDBJ whole genome shotgun (WGS) entry which is preliminary data.</text>
</comment>
<keyword evidence="7" id="KW-1185">Reference proteome</keyword>
<name>A0ABV7U7U9_9RHOB</name>
<keyword evidence="3" id="KW-0233">DNA recombination</keyword>
<evidence type="ECO:0000313" key="7">
    <source>
        <dbReference type="Proteomes" id="UP001595539"/>
    </source>
</evidence>
<dbReference type="PROSITE" id="PS00398">
    <property type="entry name" value="RECOMBINASES_2"/>
    <property type="match status" value="1"/>
</dbReference>
<dbReference type="SUPFAM" id="SSF53041">
    <property type="entry name" value="Resolvase-like"/>
    <property type="match status" value="1"/>
</dbReference>
<dbReference type="Gene3D" id="3.40.50.1390">
    <property type="entry name" value="Resolvase, N-terminal catalytic domain"/>
    <property type="match status" value="1"/>
</dbReference>
<evidence type="ECO:0000256" key="3">
    <source>
        <dbReference type="ARBA" id="ARBA00023172"/>
    </source>
</evidence>
<evidence type="ECO:0000259" key="5">
    <source>
        <dbReference type="PROSITE" id="PS51736"/>
    </source>
</evidence>
<protein>
    <submittedName>
        <fullName evidence="6">Recombinase family protein</fullName>
    </submittedName>
</protein>
<feature type="domain" description="Resolvase/invertase-type recombinase catalytic" evidence="5">
    <location>
        <begin position="1"/>
        <end position="134"/>
    </location>
</feature>
<feature type="active site" description="O-(5'-phospho-DNA)-serine intermediate" evidence="4">
    <location>
        <position position="9"/>
    </location>
</feature>
<dbReference type="CDD" id="cd03768">
    <property type="entry name" value="SR_ResInv"/>
    <property type="match status" value="1"/>
</dbReference>
<dbReference type="PROSITE" id="PS00397">
    <property type="entry name" value="RECOMBINASES_1"/>
    <property type="match status" value="1"/>
</dbReference>
<dbReference type="InterPro" id="IPR006118">
    <property type="entry name" value="Recombinase_CS"/>
</dbReference>
<dbReference type="InterPro" id="IPR036162">
    <property type="entry name" value="Resolvase-like_N_sf"/>
</dbReference>
<dbReference type="RefSeq" id="WP_377763252.1">
    <property type="nucleotide sequence ID" value="NZ_JBHRXY010000019.1"/>
</dbReference>
<gene>
    <name evidence="6" type="ORF">ACFOM8_16835</name>
</gene>
<evidence type="ECO:0000313" key="6">
    <source>
        <dbReference type="EMBL" id="MFC3631110.1"/>
    </source>
</evidence>
<dbReference type="Proteomes" id="UP001595539">
    <property type="component" value="Unassembled WGS sequence"/>
</dbReference>
<dbReference type="PROSITE" id="PS51736">
    <property type="entry name" value="RECOMBINASES_3"/>
    <property type="match status" value="1"/>
</dbReference>
<sequence length="187" mass="20750">MKIGYARVSTIEQNLDLQRDALLAAGCERVIADTASGAVASRPGLEKVKEQLRAGDTLVVWRLDRLGRSLRDLIGWMTWLEEQKVGLLSLQESIDTNTTSGKLTFHLFGALAEFERNLIRERTQAGLTAARARGRKGGRPQVLDKDKRDLAVRLYQDAYSTVSDRLFQQHPTSCSTIIRPVGGSGLR</sequence>
<feature type="non-terminal residue" evidence="6">
    <location>
        <position position="187"/>
    </location>
</feature>
<dbReference type="PANTHER" id="PTHR30461">
    <property type="entry name" value="DNA-INVERTASE FROM LAMBDOID PROPHAGE"/>
    <property type="match status" value="1"/>
</dbReference>
<evidence type="ECO:0000256" key="1">
    <source>
        <dbReference type="ARBA" id="ARBA00022908"/>
    </source>
</evidence>
<dbReference type="InterPro" id="IPR050639">
    <property type="entry name" value="SSR_resolvase"/>
</dbReference>
<dbReference type="SMART" id="SM00857">
    <property type="entry name" value="Resolvase"/>
    <property type="match status" value="1"/>
</dbReference>
<evidence type="ECO:0000256" key="2">
    <source>
        <dbReference type="ARBA" id="ARBA00023125"/>
    </source>
</evidence>
<evidence type="ECO:0000256" key="4">
    <source>
        <dbReference type="PROSITE-ProRule" id="PRU10137"/>
    </source>
</evidence>
<dbReference type="Pfam" id="PF00239">
    <property type="entry name" value="Resolvase"/>
    <property type="match status" value="1"/>
</dbReference>